<gene>
    <name evidence="1" type="ORF">C0Q70_04783</name>
</gene>
<protein>
    <submittedName>
        <fullName evidence="1">Uncharacterized protein</fullName>
    </submittedName>
</protein>
<comment type="caution">
    <text evidence="1">The sequence shown here is derived from an EMBL/GenBank/DDBJ whole genome shotgun (WGS) entry which is preliminary data.</text>
</comment>
<evidence type="ECO:0000313" key="1">
    <source>
        <dbReference type="EMBL" id="PVD33527.1"/>
    </source>
</evidence>
<evidence type="ECO:0000313" key="2">
    <source>
        <dbReference type="Proteomes" id="UP000245119"/>
    </source>
</evidence>
<proteinExistence type="predicted"/>
<reference evidence="1 2" key="1">
    <citation type="submission" date="2018-04" db="EMBL/GenBank/DDBJ databases">
        <title>The genome of golden apple snail Pomacea canaliculata provides insight into stress tolerance and invasive adaptation.</title>
        <authorList>
            <person name="Liu C."/>
            <person name="Liu B."/>
            <person name="Ren Y."/>
            <person name="Zhang Y."/>
            <person name="Wang H."/>
            <person name="Li S."/>
            <person name="Jiang F."/>
            <person name="Yin L."/>
            <person name="Zhang G."/>
            <person name="Qian W."/>
            <person name="Fan W."/>
        </authorList>
    </citation>
    <scope>NUCLEOTIDE SEQUENCE [LARGE SCALE GENOMIC DNA]</scope>
    <source>
        <strain evidence="1">SZHN2017</strain>
        <tissue evidence="1">Muscle</tissue>
    </source>
</reference>
<accession>A0A2T7PJF2</accession>
<name>A0A2T7PJF2_POMCA</name>
<dbReference type="Proteomes" id="UP000245119">
    <property type="component" value="Linkage Group LG3"/>
</dbReference>
<keyword evidence="2" id="KW-1185">Reference proteome</keyword>
<dbReference type="EMBL" id="PZQS01000003">
    <property type="protein sequence ID" value="PVD33527.1"/>
    <property type="molecule type" value="Genomic_DNA"/>
</dbReference>
<sequence>MFSRLCVSAESVTVHLSFEKSPAHGRGYERRDYIGHVHVASRCAPRSDVASVLCHVTAPPSMTSKLASRTAQTTRRSSRDLVFKYKPSRACVQKNA</sequence>
<dbReference type="AlphaFoldDB" id="A0A2T7PJF2"/>
<organism evidence="1 2">
    <name type="scientific">Pomacea canaliculata</name>
    <name type="common">Golden apple snail</name>
    <dbReference type="NCBI Taxonomy" id="400727"/>
    <lineage>
        <taxon>Eukaryota</taxon>
        <taxon>Metazoa</taxon>
        <taxon>Spiralia</taxon>
        <taxon>Lophotrochozoa</taxon>
        <taxon>Mollusca</taxon>
        <taxon>Gastropoda</taxon>
        <taxon>Caenogastropoda</taxon>
        <taxon>Architaenioglossa</taxon>
        <taxon>Ampullarioidea</taxon>
        <taxon>Ampullariidae</taxon>
        <taxon>Pomacea</taxon>
    </lineage>
</organism>